<accession>A0A0F9PRB8</accession>
<feature type="non-terminal residue" evidence="1">
    <location>
        <position position="1"/>
    </location>
</feature>
<name>A0A0F9PRB8_9ZZZZ</name>
<evidence type="ECO:0000313" key="1">
    <source>
        <dbReference type="EMBL" id="KKN03631.1"/>
    </source>
</evidence>
<organism evidence="1">
    <name type="scientific">marine sediment metagenome</name>
    <dbReference type="NCBI Taxonomy" id="412755"/>
    <lineage>
        <taxon>unclassified sequences</taxon>
        <taxon>metagenomes</taxon>
        <taxon>ecological metagenomes</taxon>
    </lineage>
</organism>
<reference evidence="1" key="1">
    <citation type="journal article" date="2015" name="Nature">
        <title>Complex archaea that bridge the gap between prokaryotes and eukaryotes.</title>
        <authorList>
            <person name="Spang A."/>
            <person name="Saw J.H."/>
            <person name="Jorgensen S.L."/>
            <person name="Zaremba-Niedzwiedzka K."/>
            <person name="Martijn J."/>
            <person name="Lind A.E."/>
            <person name="van Eijk R."/>
            <person name="Schleper C."/>
            <person name="Guy L."/>
            <person name="Ettema T.J."/>
        </authorList>
    </citation>
    <scope>NUCLEOTIDE SEQUENCE</scope>
</reference>
<comment type="caution">
    <text evidence="1">The sequence shown here is derived from an EMBL/GenBank/DDBJ whole genome shotgun (WGS) entry which is preliminary data.</text>
</comment>
<gene>
    <name evidence="1" type="ORF">LCGC14_1105870</name>
</gene>
<dbReference type="EMBL" id="LAZR01005015">
    <property type="protein sequence ID" value="KKN03631.1"/>
    <property type="molecule type" value="Genomic_DNA"/>
</dbReference>
<sequence length="190" mass="20800">DVNRLLPYGEGGGEGRDVVVDEDGWWQVLRHAGRLGGDGWRVRVESVPRCWVRDRSEADGLDTDDLAALLGTLRPTPRTGFNEMVKAHIDEAILGNTWEPIHDVVVSAVVSAGFTINLFKVSAGNIPTLRYGTRKTFLPNTMVFTDLTLDDWQAIVTGLAADTVYYFTVDSGASATDFGRVGIYSQRTAP</sequence>
<protein>
    <submittedName>
        <fullName evidence="1">Uncharacterized protein</fullName>
    </submittedName>
</protein>
<dbReference type="AlphaFoldDB" id="A0A0F9PRB8"/>
<proteinExistence type="predicted"/>